<dbReference type="Pfam" id="PF24964">
    <property type="entry name" value="DUF7769"/>
    <property type="match status" value="1"/>
</dbReference>
<evidence type="ECO:0000313" key="2">
    <source>
        <dbReference type="EMBL" id="GJN24576.1"/>
    </source>
</evidence>
<organism evidence="2 3">
    <name type="scientific">Eleusine coracana subsp. coracana</name>
    <dbReference type="NCBI Taxonomy" id="191504"/>
    <lineage>
        <taxon>Eukaryota</taxon>
        <taxon>Viridiplantae</taxon>
        <taxon>Streptophyta</taxon>
        <taxon>Embryophyta</taxon>
        <taxon>Tracheophyta</taxon>
        <taxon>Spermatophyta</taxon>
        <taxon>Magnoliopsida</taxon>
        <taxon>Liliopsida</taxon>
        <taxon>Poales</taxon>
        <taxon>Poaceae</taxon>
        <taxon>PACMAD clade</taxon>
        <taxon>Chloridoideae</taxon>
        <taxon>Cynodonteae</taxon>
        <taxon>Eleusininae</taxon>
        <taxon>Eleusine</taxon>
    </lineage>
</organism>
<dbReference type="Proteomes" id="UP001054889">
    <property type="component" value="Unassembled WGS sequence"/>
</dbReference>
<feature type="domain" description="DUF7769" evidence="1">
    <location>
        <begin position="19"/>
        <end position="72"/>
    </location>
</feature>
<proteinExistence type="predicted"/>
<dbReference type="EMBL" id="BQKI01000077">
    <property type="protein sequence ID" value="GJN24576.1"/>
    <property type="molecule type" value="Genomic_DNA"/>
</dbReference>
<comment type="caution">
    <text evidence="2">The sequence shown here is derived from an EMBL/GenBank/DDBJ whole genome shotgun (WGS) entry which is preliminary data.</text>
</comment>
<dbReference type="AlphaFoldDB" id="A0AAV5EPT6"/>
<name>A0AAV5EPT6_ELECO</name>
<evidence type="ECO:0000313" key="3">
    <source>
        <dbReference type="Proteomes" id="UP001054889"/>
    </source>
</evidence>
<reference evidence="2" key="1">
    <citation type="journal article" date="2018" name="DNA Res.">
        <title>Multiple hybrid de novo genome assembly of finger millet, an orphan allotetraploid crop.</title>
        <authorList>
            <person name="Hatakeyama M."/>
            <person name="Aluri S."/>
            <person name="Balachadran M.T."/>
            <person name="Sivarajan S.R."/>
            <person name="Patrignani A."/>
            <person name="Gruter S."/>
            <person name="Poveda L."/>
            <person name="Shimizu-Inatsugi R."/>
            <person name="Baeten J."/>
            <person name="Francoijs K.J."/>
            <person name="Nataraja K.N."/>
            <person name="Reddy Y.A.N."/>
            <person name="Phadnis S."/>
            <person name="Ravikumar R.L."/>
            <person name="Schlapbach R."/>
            <person name="Sreeman S.M."/>
            <person name="Shimizu K.K."/>
        </authorList>
    </citation>
    <scope>NUCLEOTIDE SEQUENCE</scope>
</reference>
<dbReference type="PANTHER" id="PTHR33889:SF1">
    <property type="entry name" value="OS03G0834800 PROTEIN"/>
    <property type="match status" value="1"/>
</dbReference>
<accession>A0AAV5EPT6</accession>
<dbReference type="PANTHER" id="PTHR33889">
    <property type="entry name" value="OS04G0681850 PROTEIN"/>
    <property type="match status" value="1"/>
</dbReference>
<dbReference type="InterPro" id="IPR056671">
    <property type="entry name" value="DUF7769"/>
</dbReference>
<evidence type="ECO:0000259" key="1">
    <source>
        <dbReference type="Pfam" id="PF24964"/>
    </source>
</evidence>
<reference evidence="2" key="2">
    <citation type="submission" date="2021-12" db="EMBL/GenBank/DDBJ databases">
        <title>Resequencing data analysis of finger millet.</title>
        <authorList>
            <person name="Hatakeyama M."/>
            <person name="Aluri S."/>
            <person name="Balachadran M.T."/>
            <person name="Sivarajan S.R."/>
            <person name="Poveda L."/>
            <person name="Shimizu-Inatsugi R."/>
            <person name="Schlapbach R."/>
            <person name="Sreeman S.M."/>
            <person name="Shimizu K.K."/>
        </authorList>
    </citation>
    <scope>NUCLEOTIDE SEQUENCE</scope>
</reference>
<keyword evidence="3" id="KW-1185">Reference proteome</keyword>
<gene>
    <name evidence="2" type="primary">gb12325</name>
    <name evidence="2" type="ORF">PR202_gb12325</name>
</gene>
<sequence length="181" mass="20724">MPTKFYFQLLGSQRNKETTNAVRKQSYQTLLARGKNGILGKEVIKQVAPQFGLSIRTVQKIWQRGKNDLAQGAVVNVESRKRGRVGQKKIPIDLEALRNVALAEPMTIEDVSKNLGVSKSKVMRFMRKGLLRRHYNKIKPYLTAANKKSRLQWCVDMIDPDSTPNDPHFSDLFDHVFIDEK</sequence>
<protein>
    <recommendedName>
        <fullName evidence="1">DUF7769 domain-containing protein</fullName>
    </recommendedName>
</protein>